<dbReference type="PANTHER" id="PTHR13710:SF120">
    <property type="entry name" value="BIFUNCTIONAL 3'-5' EXONUCLEASE_ATP-DEPENDENT HELICASE WRN"/>
    <property type="match status" value="1"/>
</dbReference>
<dbReference type="GO" id="GO:0043138">
    <property type="term" value="F:3'-5' DNA helicase activity"/>
    <property type="evidence" value="ECO:0007669"/>
    <property type="project" value="UniProtKB-EC"/>
</dbReference>
<dbReference type="CDD" id="cd18794">
    <property type="entry name" value="SF2_C_RecQ"/>
    <property type="match status" value="1"/>
</dbReference>
<protein>
    <recommendedName>
        <fullName evidence="7">DNA 3'-5' helicase</fullName>
        <ecNumber evidence="7">5.6.2.4</ecNumber>
    </recommendedName>
</protein>
<proteinExistence type="inferred from homology"/>
<evidence type="ECO:0000256" key="3">
    <source>
        <dbReference type="ARBA" id="ARBA00022801"/>
    </source>
</evidence>
<dbReference type="Pfam" id="PF00271">
    <property type="entry name" value="Helicase_C"/>
    <property type="match status" value="1"/>
</dbReference>
<dbReference type="EC" id="5.6.2.4" evidence="7"/>
<dbReference type="GO" id="GO:0000724">
    <property type="term" value="P:double-strand break repair via homologous recombination"/>
    <property type="evidence" value="ECO:0007669"/>
    <property type="project" value="TreeGrafter"/>
</dbReference>
<dbReference type="EMBL" id="UYYF01004675">
    <property type="protein sequence ID" value="VDN06315.1"/>
    <property type="molecule type" value="Genomic_DNA"/>
</dbReference>
<dbReference type="WBParaSite" id="TCLT_0000874601-mRNA-1">
    <property type="protein sequence ID" value="TCLT_0000874601-mRNA-1"/>
    <property type="gene ID" value="TCLT_0000874601"/>
</dbReference>
<keyword evidence="4" id="KW-0347">Helicase</keyword>
<evidence type="ECO:0000256" key="7">
    <source>
        <dbReference type="ARBA" id="ARBA00034808"/>
    </source>
</evidence>
<comment type="catalytic activity">
    <reaction evidence="6">
        <text>Couples ATP hydrolysis with the unwinding of duplex DNA by translocating in the 3'-5' direction.</text>
        <dbReference type="EC" id="5.6.2.4"/>
    </reaction>
</comment>
<comment type="similarity">
    <text evidence="1">Belongs to the helicase family. RecQ subfamily.</text>
</comment>
<keyword evidence="3" id="KW-0378">Hydrolase</keyword>
<evidence type="ECO:0000256" key="4">
    <source>
        <dbReference type="ARBA" id="ARBA00022806"/>
    </source>
</evidence>
<evidence type="ECO:0000313" key="12">
    <source>
        <dbReference type="WBParaSite" id="TCLT_0000874601-mRNA-1"/>
    </source>
</evidence>
<evidence type="ECO:0000259" key="8">
    <source>
        <dbReference type="PROSITE" id="PS51192"/>
    </source>
</evidence>
<feature type="domain" description="Helicase ATP-binding" evidence="8">
    <location>
        <begin position="77"/>
        <end position="232"/>
    </location>
</feature>
<dbReference type="GO" id="GO:0009378">
    <property type="term" value="F:four-way junction helicase activity"/>
    <property type="evidence" value="ECO:0007669"/>
    <property type="project" value="TreeGrafter"/>
</dbReference>
<dbReference type="GO" id="GO:0003676">
    <property type="term" value="F:nucleic acid binding"/>
    <property type="evidence" value="ECO:0007669"/>
    <property type="project" value="InterPro"/>
</dbReference>
<dbReference type="InterPro" id="IPR001650">
    <property type="entry name" value="Helicase_C-like"/>
</dbReference>
<dbReference type="STRING" id="103827.A0A0N5D6S6"/>
<dbReference type="Proteomes" id="UP000276776">
    <property type="component" value="Unassembled WGS sequence"/>
</dbReference>
<dbReference type="InterPro" id="IPR027417">
    <property type="entry name" value="P-loop_NTPase"/>
</dbReference>
<evidence type="ECO:0000313" key="11">
    <source>
        <dbReference type="Proteomes" id="UP000276776"/>
    </source>
</evidence>
<evidence type="ECO:0000256" key="5">
    <source>
        <dbReference type="ARBA" id="ARBA00022840"/>
    </source>
</evidence>
<dbReference type="NCBIfam" id="TIGR00614">
    <property type="entry name" value="recQ_fam"/>
    <property type="match status" value="1"/>
</dbReference>
<dbReference type="PANTHER" id="PTHR13710">
    <property type="entry name" value="DNA HELICASE RECQ FAMILY MEMBER"/>
    <property type="match status" value="1"/>
</dbReference>
<keyword evidence="2" id="KW-0547">Nucleotide-binding</keyword>
<dbReference type="SUPFAM" id="SSF52540">
    <property type="entry name" value="P-loop containing nucleoside triphosphate hydrolases"/>
    <property type="match status" value="1"/>
</dbReference>
<accession>A0A0N5D6S6</accession>
<name>A0A0N5D6S6_THECL</name>
<dbReference type="GO" id="GO:0005737">
    <property type="term" value="C:cytoplasm"/>
    <property type="evidence" value="ECO:0007669"/>
    <property type="project" value="TreeGrafter"/>
</dbReference>
<dbReference type="OrthoDB" id="10013439at2759"/>
<keyword evidence="5" id="KW-0067">ATP-binding</keyword>
<evidence type="ECO:0000256" key="2">
    <source>
        <dbReference type="ARBA" id="ARBA00022741"/>
    </source>
</evidence>
<reference evidence="12" key="1">
    <citation type="submission" date="2017-02" db="UniProtKB">
        <authorList>
            <consortium name="WormBaseParasite"/>
        </authorList>
    </citation>
    <scope>IDENTIFICATION</scope>
</reference>
<dbReference type="AlphaFoldDB" id="A0A0N5D6S6"/>
<feature type="domain" description="Helicase C-terminal" evidence="9">
    <location>
        <begin position="252"/>
        <end position="406"/>
    </location>
</feature>
<evidence type="ECO:0000313" key="10">
    <source>
        <dbReference type="EMBL" id="VDN06315.1"/>
    </source>
</evidence>
<organism evidence="12">
    <name type="scientific">Thelazia callipaeda</name>
    <name type="common">Oriental eyeworm</name>
    <name type="synonym">Parasitic nematode</name>
    <dbReference type="NCBI Taxonomy" id="103827"/>
    <lineage>
        <taxon>Eukaryota</taxon>
        <taxon>Metazoa</taxon>
        <taxon>Ecdysozoa</taxon>
        <taxon>Nematoda</taxon>
        <taxon>Chromadorea</taxon>
        <taxon>Rhabditida</taxon>
        <taxon>Spirurina</taxon>
        <taxon>Spiruromorpha</taxon>
        <taxon>Thelazioidea</taxon>
        <taxon>Thelaziidae</taxon>
        <taxon>Thelazia</taxon>
    </lineage>
</organism>
<evidence type="ECO:0000259" key="9">
    <source>
        <dbReference type="PROSITE" id="PS51194"/>
    </source>
</evidence>
<dbReference type="PROSITE" id="PS51192">
    <property type="entry name" value="HELICASE_ATP_BIND_1"/>
    <property type="match status" value="1"/>
</dbReference>
<dbReference type="PROSITE" id="PS51194">
    <property type="entry name" value="HELICASE_CTER"/>
    <property type="match status" value="1"/>
</dbReference>
<gene>
    <name evidence="10" type="ORF">TCLT_LOCUS8735</name>
</gene>
<evidence type="ECO:0000256" key="1">
    <source>
        <dbReference type="ARBA" id="ARBA00005446"/>
    </source>
</evidence>
<dbReference type="SMART" id="SM00487">
    <property type="entry name" value="DEXDc"/>
    <property type="match status" value="1"/>
</dbReference>
<sequence length="589" mass="66758">MSESDQELVDAVCFMYLRGQTDFLYEDSKECSISDPLITMQSASSQNNSSIVREDALLLLKKFFGHDSFRPLQWTIIKNALDGIDQVVVMSTGFGKSVCYQLPSLYTKKLTIVISPLISLMNDQVENVSENNSDEQHSILESSSLRLLYITPEFALHNSSLLKSIRKNVCLLAVDEAHCVSQWGHEFRPNYRRLAEVRRIFNGKVPVMALTATATQQVKMDIVKNLELHQPVITCASLDRPNLYLSVRSPASLKELLNLLTNEDEKNGKHFNGSTIIYCSTRTLVNEIYDTLSKTGVKCARYHAGMSVVARRKAHENFVKDRITTMIATVAFGMGIDKPDVRNVIHYGAPKNIESYYQEIGRAGRDGCPSMCIVLYKDHDLVKHRLLLSHFGESVKNSYPRARCCDVCDKLINLENNDALLLLRAVEVFQGYTGLGKIIDFLKGVRFLIQVSYSKQFSYKFHLQSDAAEQRGVSEGTITSYFVNFVKNGLPIHLDAIDINKQHLDTVFNILRLKPIMEKLPENFIDYNRLKIIFGILEYEYGVTENSERSSCTSTSSEIAVKRNIPEWMKTHVAHSVEAKKSKKSNLFK</sequence>
<dbReference type="InterPro" id="IPR014001">
    <property type="entry name" value="Helicase_ATP-bd"/>
</dbReference>
<dbReference type="GO" id="GO:0016787">
    <property type="term" value="F:hydrolase activity"/>
    <property type="evidence" value="ECO:0007669"/>
    <property type="project" value="UniProtKB-KW"/>
</dbReference>
<keyword evidence="11" id="KW-1185">Reference proteome</keyword>
<dbReference type="Gene3D" id="3.40.50.300">
    <property type="entry name" value="P-loop containing nucleotide triphosphate hydrolases"/>
    <property type="match status" value="2"/>
</dbReference>
<dbReference type="GO" id="GO:0005524">
    <property type="term" value="F:ATP binding"/>
    <property type="evidence" value="ECO:0007669"/>
    <property type="project" value="UniProtKB-KW"/>
</dbReference>
<dbReference type="FunFam" id="3.40.50.300:FF:001389">
    <property type="entry name" value="ATP-dependent DNA helicase RecQ"/>
    <property type="match status" value="1"/>
</dbReference>
<dbReference type="InterPro" id="IPR004589">
    <property type="entry name" value="DNA_helicase_ATP-dep_RecQ"/>
</dbReference>
<dbReference type="SMART" id="SM00490">
    <property type="entry name" value="HELICc"/>
    <property type="match status" value="1"/>
</dbReference>
<dbReference type="GO" id="GO:0005654">
    <property type="term" value="C:nucleoplasm"/>
    <property type="evidence" value="ECO:0007669"/>
    <property type="project" value="TreeGrafter"/>
</dbReference>
<dbReference type="GO" id="GO:0000723">
    <property type="term" value="P:telomere maintenance"/>
    <property type="evidence" value="ECO:0007669"/>
    <property type="project" value="TreeGrafter"/>
</dbReference>
<reference evidence="10 11" key="2">
    <citation type="submission" date="2018-11" db="EMBL/GenBank/DDBJ databases">
        <authorList>
            <consortium name="Pathogen Informatics"/>
        </authorList>
    </citation>
    <scope>NUCLEOTIDE SEQUENCE [LARGE SCALE GENOMIC DNA]</scope>
</reference>
<dbReference type="InterPro" id="IPR011545">
    <property type="entry name" value="DEAD/DEAH_box_helicase_dom"/>
</dbReference>
<evidence type="ECO:0000256" key="6">
    <source>
        <dbReference type="ARBA" id="ARBA00034617"/>
    </source>
</evidence>
<dbReference type="GO" id="GO:0005694">
    <property type="term" value="C:chromosome"/>
    <property type="evidence" value="ECO:0007669"/>
    <property type="project" value="TreeGrafter"/>
</dbReference>
<dbReference type="Pfam" id="PF00270">
    <property type="entry name" value="DEAD"/>
    <property type="match status" value="1"/>
</dbReference>